<evidence type="ECO:0000256" key="2">
    <source>
        <dbReference type="ARBA" id="ARBA00023136"/>
    </source>
</evidence>
<feature type="compositionally biased region" description="Basic and acidic residues" evidence="4">
    <location>
        <begin position="752"/>
        <end position="761"/>
    </location>
</feature>
<dbReference type="Proteomes" id="UP001320420">
    <property type="component" value="Unassembled WGS sequence"/>
</dbReference>
<dbReference type="PROSITE" id="PS50219">
    <property type="entry name" value="CNH"/>
    <property type="match status" value="1"/>
</dbReference>
<dbReference type="AlphaFoldDB" id="A0AAN9YSI8"/>
<name>A0AAN9YSI8_9PEZI</name>
<dbReference type="GO" id="GO:0034058">
    <property type="term" value="P:endosomal vesicle fusion"/>
    <property type="evidence" value="ECO:0007669"/>
    <property type="project" value="TreeGrafter"/>
</dbReference>
<evidence type="ECO:0000313" key="7">
    <source>
        <dbReference type="Proteomes" id="UP001320420"/>
    </source>
</evidence>
<evidence type="ECO:0000256" key="4">
    <source>
        <dbReference type="SAM" id="MobiDB-lite"/>
    </source>
</evidence>
<evidence type="ECO:0000256" key="3">
    <source>
        <dbReference type="ARBA" id="ARBA00038201"/>
    </source>
</evidence>
<keyword evidence="7" id="KW-1185">Reference proteome</keyword>
<sequence length="1183" mass="129846">MLSAFTARPIIELRQRDKSKIETILAYGDRVLVGLNSGSLRIYRLNEISPRQSNPPEADGANTADSPGGSTKPDAQPTGPKPTDLLREVEKFSTRSIEQLAIIKEANTLISLSNYHVSLYDLGTYELTETLTRTKNATCFAVTSNIVKDAATGIPEIISRLAVAVKRKLLLWSWHAGELHDDVTEILLPEAIRTVIWANATKLVCGLNAGYVLVDVTTAETKEITGAGAAVGGGQGSRFGAASMGYMGLGGYVPKPLAARLTDDRMLLARDINTLFIDVGADGKPLEKRQIPWQAAPEGIGYSYPYILALQNPAKGSLEVRNPDTLSLLQAIELPGAANMHFPPPTVSLAHAAKGFHVSSDRAVWKMDATDYDTQVQELIDQGKFDEAISVLNMLEDALLKDKHSTLREVKMRKAETLFRQRKFRHSLDLFNEDDVHAPPERVLKLYPRIIAGDLSEEPEREETSEEEEHEEEEPKTKPTADKPAKDTSTVNATGESASPARASAFARYWIGSRKTDSDAASIASSRKGSTDNDDAASIKPKTKAKKKSRNRKVLEGEDLKKAVRELNSYLAGTRARLQRVIDPTTGKLKQQKQRTLDATQASNMMDSHAIEHLLNEPQSESDEQLERQLVETFTLVDTTLFRGYMFSQPSLIGSLLRIANFCDPDVVKEKLLEKNRFNEIVDFFHGKRLHREALEILRRFGEAEDKANADNPESTENEKIQVTEESTEAVVNEKAAVSDGDGDSGNGGGGDDTKPHKPKKVHEVQVDVQLIPEQLRGPRRTVAYLQSLPPDLIDLVLEFARWVLIRDPELGMQVFVADTENAETLPRDRVLDYLGRIDVELEVRYLDHVINEWGDGTPEYHNRFVELLVGLLRDDEVGGGGSVKSMRGRVRGRGTAAWNDWMAKLVRFLRESRQISLSRAYALTPRDDPAFFEALAVVYSSMGQHKQALEIYVFKMQDYVKAEDYCNRIYRLGDPAASPPVSRSGGESAAAAAADPDDPDDTATPSIYHTLLSLYLTPPPPHKPNLAPALSLLSRHGSRLPAASTLSLIPDDLPVADLTSYFRGRIRAANSAIAQSRIVEGLRRTQLVNSQALLLLGDGVPGGQGGRNRRVVISEERICGVCHKRLGNSVIAVRPDNTVVHYGCQGRDSGRNATSGGGGAGGAQLLGQGRIAGSWGRLGSVN</sequence>
<dbReference type="GO" id="GO:0006914">
    <property type="term" value="P:autophagy"/>
    <property type="evidence" value="ECO:0007669"/>
    <property type="project" value="TreeGrafter"/>
</dbReference>
<feature type="region of interest" description="Disordered" evidence="4">
    <location>
        <begin position="454"/>
        <end position="499"/>
    </location>
</feature>
<feature type="compositionally biased region" description="Basic and acidic residues" evidence="4">
    <location>
        <begin position="473"/>
        <end position="486"/>
    </location>
</feature>
<feature type="compositionally biased region" description="Acidic residues" evidence="4">
    <location>
        <begin position="455"/>
        <end position="472"/>
    </location>
</feature>
<dbReference type="Pfam" id="PF10366">
    <property type="entry name" value="Vps39_1"/>
    <property type="match status" value="1"/>
</dbReference>
<comment type="similarity">
    <text evidence="3">Belongs to the VAM6/VPS39 family.</text>
</comment>
<protein>
    <submittedName>
        <fullName evidence="6">Vacuolar morphogenesis protein 6</fullName>
    </submittedName>
</protein>
<feature type="region of interest" description="Disordered" evidence="4">
    <location>
        <begin position="517"/>
        <end position="553"/>
    </location>
</feature>
<dbReference type="InterPro" id="IPR001180">
    <property type="entry name" value="CNH_dom"/>
</dbReference>
<dbReference type="GO" id="GO:0000329">
    <property type="term" value="C:fungal-type vacuole membrane"/>
    <property type="evidence" value="ECO:0007669"/>
    <property type="project" value="TreeGrafter"/>
</dbReference>
<comment type="caution">
    <text evidence="6">The sequence shown here is derived from an EMBL/GenBank/DDBJ whole genome shotgun (WGS) entry which is preliminary data.</text>
</comment>
<evidence type="ECO:0000259" key="5">
    <source>
        <dbReference type="PROSITE" id="PS50219"/>
    </source>
</evidence>
<dbReference type="Pfam" id="PF10367">
    <property type="entry name" value="zf-Vps39_C"/>
    <property type="match status" value="1"/>
</dbReference>
<feature type="region of interest" description="Disordered" evidence="4">
    <location>
        <begin position="978"/>
        <end position="1003"/>
    </location>
</feature>
<dbReference type="PANTHER" id="PTHR12894">
    <property type="entry name" value="CNH DOMAIN CONTAINING"/>
    <property type="match status" value="1"/>
</dbReference>
<organism evidence="6 7">
    <name type="scientific">Diatrype stigma</name>
    <dbReference type="NCBI Taxonomy" id="117547"/>
    <lineage>
        <taxon>Eukaryota</taxon>
        <taxon>Fungi</taxon>
        <taxon>Dikarya</taxon>
        <taxon>Ascomycota</taxon>
        <taxon>Pezizomycotina</taxon>
        <taxon>Sordariomycetes</taxon>
        <taxon>Xylariomycetidae</taxon>
        <taxon>Xylariales</taxon>
        <taxon>Diatrypaceae</taxon>
        <taxon>Diatrype</taxon>
    </lineage>
</organism>
<feature type="region of interest" description="Disordered" evidence="4">
    <location>
        <begin position="47"/>
        <end position="83"/>
    </location>
</feature>
<feature type="domain" description="CNH" evidence="5">
    <location>
        <begin position="18"/>
        <end position="347"/>
    </location>
</feature>
<feature type="region of interest" description="Disordered" evidence="4">
    <location>
        <begin position="706"/>
        <end position="761"/>
    </location>
</feature>
<feature type="compositionally biased region" description="Basic residues" evidence="4">
    <location>
        <begin position="541"/>
        <end position="552"/>
    </location>
</feature>
<accession>A0AAN9YSI8</accession>
<evidence type="ECO:0000313" key="6">
    <source>
        <dbReference type="EMBL" id="KAK7752957.1"/>
    </source>
</evidence>
<dbReference type="Pfam" id="PF00780">
    <property type="entry name" value="CNH"/>
    <property type="match status" value="1"/>
</dbReference>
<reference evidence="6 7" key="1">
    <citation type="submission" date="2024-02" db="EMBL/GenBank/DDBJ databases">
        <title>De novo assembly and annotation of 12 fungi associated with fruit tree decline syndrome in Ontario, Canada.</title>
        <authorList>
            <person name="Sulman M."/>
            <person name="Ellouze W."/>
            <person name="Ilyukhin E."/>
        </authorList>
    </citation>
    <scope>NUCLEOTIDE SEQUENCE [LARGE SCALE GENOMIC DNA]</scope>
    <source>
        <strain evidence="6 7">M11/M66-122</strain>
    </source>
</reference>
<dbReference type="InterPro" id="IPR019452">
    <property type="entry name" value="VPS39/TGF_beta_rcpt-assoc_1"/>
</dbReference>
<evidence type="ECO:0000256" key="1">
    <source>
        <dbReference type="ARBA" id="ARBA00004184"/>
    </source>
</evidence>
<gene>
    <name evidence="6" type="primary">VAM6</name>
    <name evidence="6" type="ORF">SLS62_005116</name>
</gene>
<dbReference type="InterPro" id="IPR019453">
    <property type="entry name" value="VPS39/TGFA1_Znf"/>
</dbReference>
<proteinExistence type="inferred from homology"/>
<dbReference type="InterPro" id="IPR032914">
    <property type="entry name" value="Vam6/VPS39/TRAP1"/>
</dbReference>
<dbReference type="GO" id="GO:0012505">
    <property type="term" value="C:endomembrane system"/>
    <property type="evidence" value="ECO:0007669"/>
    <property type="project" value="UniProtKB-SubCell"/>
</dbReference>
<comment type="subcellular location">
    <subcellularLocation>
        <location evidence="1">Endomembrane system</location>
        <topology evidence="1">Peripheral membrane protein</topology>
    </subcellularLocation>
</comment>
<dbReference type="EMBL" id="JAKJXP020000033">
    <property type="protein sequence ID" value="KAK7752957.1"/>
    <property type="molecule type" value="Genomic_DNA"/>
</dbReference>
<keyword evidence="2" id="KW-0472">Membrane</keyword>
<dbReference type="PANTHER" id="PTHR12894:SF49">
    <property type="entry name" value="VAM6_VPS39-LIKE PROTEIN"/>
    <property type="match status" value="1"/>
</dbReference>